<evidence type="ECO:0000256" key="1">
    <source>
        <dbReference type="SAM" id="MobiDB-lite"/>
    </source>
</evidence>
<name>A0A818MCM9_9BILA</name>
<evidence type="ECO:0000313" key="3">
    <source>
        <dbReference type="Proteomes" id="UP000663836"/>
    </source>
</evidence>
<organism evidence="2 3">
    <name type="scientific">Rotaria sordida</name>
    <dbReference type="NCBI Taxonomy" id="392033"/>
    <lineage>
        <taxon>Eukaryota</taxon>
        <taxon>Metazoa</taxon>
        <taxon>Spiralia</taxon>
        <taxon>Gnathifera</taxon>
        <taxon>Rotifera</taxon>
        <taxon>Eurotatoria</taxon>
        <taxon>Bdelloidea</taxon>
        <taxon>Philodinida</taxon>
        <taxon>Philodinidae</taxon>
        <taxon>Rotaria</taxon>
    </lineage>
</organism>
<gene>
    <name evidence="2" type="ORF">JBS370_LOCUS3109</name>
</gene>
<proteinExistence type="predicted"/>
<reference evidence="2" key="1">
    <citation type="submission" date="2021-02" db="EMBL/GenBank/DDBJ databases">
        <authorList>
            <person name="Nowell W R."/>
        </authorList>
    </citation>
    <scope>NUCLEOTIDE SEQUENCE</scope>
</reference>
<protein>
    <submittedName>
        <fullName evidence="2">Uncharacterized protein</fullName>
    </submittedName>
</protein>
<comment type="caution">
    <text evidence="2">The sequence shown here is derived from an EMBL/GenBank/DDBJ whole genome shotgun (WGS) entry which is preliminary data.</text>
</comment>
<sequence>MLSKCRQDLLSSSSNDENQPSASTFRSSQIVQKDLVNTGTNNSRKKCRQQDVESDDNGKLIHIKYKSNQLVEAHGPRDVDATVTVEVNIGKELKPKAGDKIDRGIDNYRQFHEKENWSSDVVRNKGRIRAPFHLRTSVQWSH</sequence>
<accession>A0A818MCM9</accession>
<dbReference type="EMBL" id="CAJOBD010000129">
    <property type="protein sequence ID" value="CAF3587229.1"/>
    <property type="molecule type" value="Genomic_DNA"/>
</dbReference>
<evidence type="ECO:0000313" key="2">
    <source>
        <dbReference type="EMBL" id="CAF3587229.1"/>
    </source>
</evidence>
<dbReference type="Proteomes" id="UP000663836">
    <property type="component" value="Unassembled WGS sequence"/>
</dbReference>
<feature type="region of interest" description="Disordered" evidence="1">
    <location>
        <begin position="1"/>
        <end position="53"/>
    </location>
</feature>
<feature type="compositionally biased region" description="Polar residues" evidence="1">
    <location>
        <begin position="9"/>
        <end position="42"/>
    </location>
</feature>
<dbReference type="AlphaFoldDB" id="A0A818MCM9"/>